<evidence type="ECO:0000313" key="2">
    <source>
        <dbReference type="EMBL" id="GKT35092.1"/>
    </source>
</evidence>
<dbReference type="EMBL" id="BQXS01010921">
    <property type="protein sequence ID" value="GKT35092.1"/>
    <property type="molecule type" value="Genomic_DNA"/>
</dbReference>
<name>A0ABQ5KRJ5_9EUKA</name>
<keyword evidence="3" id="KW-1185">Reference proteome</keyword>
<feature type="compositionally biased region" description="Basic and acidic residues" evidence="1">
    <location>
        <begin position="323"/>
        <end position="333"/>
    </location>
</feature>
<accession>A0ABQ5KRJ5</accession>
<evidence type="ECO:0000313" key="3">
    <source>
        <dbReference type="Proteomes" id="UP001057375"/>
    </source>
</evidence>
<gene>
    <name evidence="2" type="ORF">ADUPG1_008321</name>
</gene>
<evidence type="ECO:0000256" key="1">
    <source>
        <dbReference type="SAM" id="MobiDB-lite"/>
    </source>
</evidence>
<reference evidence="2" key="1">
    <citation type="submission" date="2022-03" db="EMBL/GenBank/DDBJ databases">
        <title>Draft genome sequence of Aduncisulcus paluster, a free-living microaerophilic Fornicata.</title>
        <authorList>
            <person name="Yuyama I."/>
            <person name="Kume K."/>
            <person name="Tamura T."/>
            <person name="Inagaki Y."/>
            <person name="Hashimoto T."/>
        </authorList>
    </citation>
    <scope>NUCLEOTIDE SEQUENCE</scope>
    <source>
        <strain evidence="2">NY0171</strain>
    </source>
</reference>
<feature type="region of interest" description="Disordered" evidence="1">
    <location>
        <begin position="323"/>
        <end position="352"/>
    </location>
</feature>
<dbReference type="Proteomes" id="UP001057375">
    <property type="component" value="Unassembled WGS sequence"/>
</dbReference>
<proteinExistence type="predicted"/>
<organism evidence="2 3">
    <name type="scientific">Aduncisulcus paluster</name>
    <dbReference type="NCBI Taxonomy" id="2918883"/>
    <lineage>
        <taxon>Eukaryota</taxon>
        <taxon>Metamonada</taxon>
        <taxon>Carpediemonas-like organisms</taxon>
        <taxon>Aduncisulcus</taxon>
    </lineage>
</organism>
<comment type="caution">
    <text evidence="2">The sequence shown here is derived from an EMBL/GenBank/DDBJ whole genome shotgun (WGS) entry which is preliminary data.</text>
</comment>
<sequence>MFLFIGNEAVRYGKAIYFIANFNHISLPLYSKSGIPTSVFISNDSSCAKSVLSEIPWGLGVGNRIFSVRKKTLPTDSSVIQSKKTVSKSIQSKFVNHKNEKGSSSSNRDSSSSRAQSLYFFKPFITHSSLTQQLEPISIFCPIKCLTSLEPYLHSLSSQPFPLSKSSHPYSNNSSEYYALQLVKMFIDKQYCDDLSSLHESCEKQERKRKIEMQFFSRVVFCDKFPLLPTFSLLLLLNMLDGCSGVSDSTPLSASSASRGVHPSPSSYGHMSCASSTLHLFISPYDSFSSAIYCVLVDIIWCIRKGIESKNERERREKEIIREQQQRRTLERAFKRKKSKSKTQSVKGEAETADSHSSEVCLEFDKIDDYFEEKHKESKGGYSNEFDPHTVFEASSSFSKHPKISEEGGRGKETDDGDLKTFQWCEILIDSFPILSKLTRINIVTHCMIKPSAQVQLSPFASLNIAHVLTIGLKIGIPVIFHKENSISSTISSSPSISSIIPQASQQKTTPRIFSMHSKTMDYWYSNQYVPCCECHMMTPRSCLGEVVQSVVRNDSTVSICLSIITSLLSPKLLHSLCEVPRQISFYYAVSVCKGKKRDILRHPRAQNILQSLVAALRRDKILSLNSKHGTQTTHSSSSEPLIKTYSILKYHATVLGLDVRDTKQMGDAFSHSISGLSKRMKPIPYNEDVFCVETLSSVSATKPSSPFVLQFPLLDIYQIISGFISGDTVLSYFAQTLSSLLILQSAIKKGAWQRVVAKDGDMLLFNVVVQELARLVESFNEMLVSRNKLA</sequence>
<protein>
    <submittedName>
        <fullName evidence="2">Uncharacterized protein</fullName>
    </submittedName>
</protein>